<accession>A0A2T0XSX6</accession>
<evidence type="ECO:0000313" key="5">
    <source>
        <dbReference type="Proteomes" id="UP000252733"/>
    </source>
</evidence>
<dbReference type="InterPro" id="IPR000601">
    <property type="entry name" value="PKD_dom"/>
</dbReference>
<dbReference type="OrthoDB" id="9809364at2"/>
<feature type="domain" description="PKD" evidence="3">
    <location>
        <begin position="330"/>
        <end position="367"/>
    </location>
</feature>
<protein>
    <submittedName>
        <fullName evidence="4">WD40 repeat protein</fullName>
    </submittedName>
</protein>
<dbReference type="RefSeq" id="WP_106151363.1">
    <property type="nucleotide sequence ID" value="NZ_PVTS01000001.1"/>
</dbReference>
<keyword evidence="2" id="KW-0732">Signal</keyword>
<dbReference type="EMBL" id="QPIZ01000001">
    <property type="protein sequence ID" value="RCW39489.1"/>
    <property type="molecule type" value="Genomic_DNA"/>
</dbReference>
<dbReference type="AlphaFoldDB" id="A0A2T0XSX6"/>
<dbReference type="PROSITE" id="PS50093">
    <property type="entry name" value="PKD"/>
    <property type="match status" value="2"/>
</dbReference>
<feature type="chain" id="PRO_5030056722" evidence="2">
    <location>
        <begin position="25"/>
        <end position="474"/>
    </location>
</feature>
<sequence>MTPKKILSAFLIVTSFAISGKTAAQDIEVRPVKINTINNSELAPVIEDSVLYFISNRRTNLLVTYLNQDDELLFRVFKAPLKADSTIGHATLFAPPDQPRYNAGSLTFSSNGNKMIATHNKSNRNTTRKNRDRNNPLALYSAEKKGNGWYDYQRLHTDLPPGSSFAQPSLSPDGNYLFFVSDMESDDGSTNIFISEKRGDGWGIPIKLGSHINTSGKELFPFIHRSGKLYFTSNGHEGPGGYNIYYIDWQNKNASPVLMPSPINTIANDFSCYISDDEKWGYFASDRNGDDDIFRFSMPQMTCNNPQEVVEDNYCFTFFENGPFKSDTLPYIYRWDFGDGTQAKGLEADHCFPGPGNYHINLSVVDTLLNEELFSVASYDLKLEKTPQIWFEIPDTIQTNQPINLNAEPHEMGNLTSDPVFWWNFGDGETRIGRNIDYQYKQTGNYRIICSTTLADGSTVCFFRNITVIDSQED</sequence>
<feature type="region of interest" description="Disordered" evidence="1">
    <location>
        <begin position="112"/>
        <end position="133"/>
    </location>
</feature>
<gene>
    <name evidence="4" type="ORF">DFO77_101260</name>
</gene>
<dbReference type="SUPFAM" id="SSF49299">
    <property type="entry name" value="PKD domain"/>
    <property type="match status" value="2"/>
</dbReference>
<name>A0A2T0XSX6_9BACT</name>
<keyword evidence="5" id="KW-1185">Reference proteome</keyword>
<dbReference type="SMART" id="SM00089">
    <property type="entry name" value="PKD"/>
    <property type="match status" value="2"/>
</dbReference>
<dbReference type="InterPro" id="IPR011042">
    <property type="entry name" value="6-blade_b-propeller_TolB-like"/>
</dbReference>
<dbReference type="Proteomes" id="UP000252733">
    <property type="component" value="Unassembled WGS sequence"/>
</dbReference>
<dbReference type="InterPro" id="IPR011659">
    <property type="entry name" value="WD40"/>
</dbReference>
<dbReference type="STRING" id="1168289.GCA_000259075_01583"/>
<dbReference type="InterPro" id="IPR035986">
    <property type="entry name" value="PKD_dom_sf"/>
</dbReference>
<evidence type="ECO:0000259" key="3">
    <source>
        <dbReference type="PROSITE" id="PS50093"/>
    </source>
</evidence>
<comment type="caution">
    <text evidence="4">The sequence shown here is derived from an EMBL/GenBank/DDBJ whole genome shotgun (WGS) entry which is preliminary data.</text>
</comment>
<dbReference type="Gene3D" id="2.60.40.10">
    <property type="entry name" value="Immunoglobulins"/>
    <property type="match status" value="1"/>
</dbReference>
<dbReference type="Gene3D" id="2.120.10.30">
    <property type="entry name" value="TolB, C-terminal domain"/>
    <property type="match status" value="1"/>
</dbReference>
<dbReference type="Pfam" id="PF18911">
    <property type="entry name" value="PKD_4"/>
    <property type="match status" value="2"/>
</dbReference>
<dbReference type="SUPFAM" id="SSF82171">
    <property type="entry name" value="DPP6 N-terminal domain-like"/>
    <property type="match status" value="1"/>
</dbReference>
<proteinExistence type="predicted"/>
<organism evidence="4 5">
    <name type="scientific">Marinilabilia salmonicolor</name>
    <dbReference type="NCBI Taxonomy" id="989"/>
    <lineage>
        <taxon>Bacteria</taxon>
        <taxon>Pseudomonadati</taxon>
        <taxon>Bacteroidota</taxon>
        <taxon>Bacteroidia</taxon>
        <taxon>Marinilabiliales</taxon>
        <taxon>Marinilabiliaceae</taxon>
        <taxon>Marinilabilia</taxon>
    </lineage>
</organism>
<dbReference type="InterPro" id="IPR022409">
    <property type="entry name" value="PKD/Chitinase_dom"/>
</dbReference>
<evidence type="ECO:0000256" key="2">
    <source>
        <dbReference type="SAM" id="SignalP"/>
    </source>
</evidence>
<dbReference type="InterPro" id="IPR013783">
    <property type="entry name" value="Ig-like_fold"/>
</dbReference>
<feature type="signal peptide" evidence="2">
    <location>
        <begin position="1"/>
        <end position="24"/>
    </location>
</feature>
<dbReference type="Pfam" id="PF07676">
    <property type="entry name" value="PD40"/>
    <property type="match status" value="3"/>
</dbReference>
<evidence type="ECO:0000313" key="4">
    <source>
        <dbReference type="EMBL" id="RCW39489.1"/>
    </source>
</evidence>
<feature type="domain" description="PKD" evidence="3">
    <location>
        <begin position="421"/>
        <end position="468"/>
    </location>
</feature>
<reference evidence="4 5" key="1">
    <citation type="submission" date="2018-07" db="EMBL/GenBank/DDBJ databases">
        <title>Freshwater and sediment microbial communities from various areas in North America, analyzing microbe dynamics in response to fracking.</title>
        <authorList>
            <person name="Lamendella R."/>
        </authorList>
    </citation>
    <scope>NUCLEOTIDE SEQUENCE [LARGE SCALE GENOMIC DNA]</scope>
    <source>
        <strain evidence="4 5">160A</strain>
    </source>
</reference>
<dbReference type="CDD" id="cd00146">
    <property type="entry name" value="PKD"/>
    <property type="match status" value="2"/>
</dbReference>
<evidence type="ECO:0000256" key="1">
    <source>
        <dbReference type="SAM" id="MobiDB-lite"/>
    </source>
</evidence>